<sequence length="452" mass="50786">MKKKVIFGALLMVCGGLGLTYGLTTRSSQKVTFDYSSKVTGNALMGYAPQATDQELRSDVELVYVDVTWAELEPEKGNYDWSSIEEENQFDRWRSEGKHAVFRFILDYPTDTKHKDIPDWLYDSMDDPGDWYSTSYGKGFSPNYADDSLQSYYKKAVQAMAERWGQDGFLSYIELGGVGHWGEWHVNTAAGLRELPKMAELENFVTPWLNADFSGSQFLMRRPFDIAAQEGMGLYNDMAGASEDTKEWLDWIQNGGTYNQTDEEVLSPMPDAWKTAPIGGELTSSTSMKTLLVTNLEDTRQLVKESHTTFLGPQVAQEVAGSWSGYEKLLGDMGYRLWISKASLTHSLLSSQVSLTWENAGQAPFYKDWQVKLSLVNKKGKTIAEQTIDMDLREILPQETKEVKTQLPACFFDASGHLRGQLKLAIIDPMTDKPAVKLSISGQEDSTDPTLF</sequence>
<proteinExistence type="predicted"/>
<accession>A0ABS2PTB9</accession>
<dbReference type="Proteomes" id="UP000697472">
    <property type="component" value="Unassembled WGS sequence"/>
</dbReference>
<evidence type="ECO:0000313" key="2">
    <source>
        <dbReference type="EMBL" id="MBM7642970.1"/>
    </source>
</evidence>
<organism evidence="2 3">
    <name type="scientific">Streptococcus loxodontisalivarius</name>
    <dbReference type="NCBI Taxonomy" id="1349415"/>
    <lineage>
        <taxon>Bacteria</taxon>
        <taxon>Bacillati</taxon>
        <taxon>Bacillota</taxon>
        <taxon>Bacilli</taxon>
        <taxon>Lactobacillales</taxon>
        <taxon>Streptococcaceae</taxon>
        <taxon>Streptococcus</taxon>
    </lineage>
</organism>
<dbReference type="Pfam" id="PF16116">
    <property type="entry name" value="DUF4832"/>
    <property type="match status" value="1"/>
</dbReference>
<dbReference type="EMBL" id="JAFBEH010000024">
    <property type="protein sequence ID" value="MBM7642970.1"/>
    <property type="molecule type" value="Genomic_DNA"/>
</dbReference>
<dbReference type="RefSeq" id="WP_239548899.1">
    <property type="nucleotide sequence ID" value="NZ_JAFBEH010000024.1"/>
</dbReference>
<dbReference type="InterPro" id="IPR017853">
    <property type="entry name" value="GH"/>
</dbReference>
<evidence type="ECO:0000259" key="1">
    <source>
        <dbReference type="Pfam" id="PF16116"/>
    </source>
</evidence>
<comment type="caution">
    <text evidence="2">The sequence shown here is derived from an EMBL/GenBank/DDBJ whole genome shotgun (WGS) entry which is preliminary data.</text>
</comment>
<name>A0ABS2PTB9_9STRE</name>
<keyword evidence="3" id="KW-1185">Reference proteome</keyword>
<reference evidence="2 3" key="1">
    <citation type="submission" date="2021-01" db="EMBL/GenBank/DDBJ databases">
        <title>Genomic Encyclopedia of Type Strains, Phase IV (KMG-IV): sequencing the most valuable type-strain genomes for metagenomic binning, comparative biology and taxonomic classification.</title>
        <authorList>
            <person name="Goeker M."/>
        </authorList>
    </citation>
    <scope>NUCLEOTIDE SEQUENCE [LARGE SCALE GENOMIC DNA]</scope>
    <source>
        <strain evidence="2 3">DSM 27382</strain>
    </source>
</reference>
<gene>
    <name evidence="2" type="ORF">JOC28_001270</name>
</gene>
<feature type="domain" description="DUF4832" evidence="1">
    <location>
        <begin position="253"/>
        <end position="411"/>
    </location>
</feature>
<dbReference type="InterPro" id="IPR032267">
    <property type="entry name" value="DUF4832"/>
</dbReference>
<protein>
    <recommendedName>
        <fullName evidence="1">DUF4832 domain-containing protein</fullName>
    </recommendedName>
</protein>
<evidence type="ECO:0000313" key="3">
    <source>
        <dbReference type="Proteomes" id="UP000697472"/>
    </source>
</evidence>
<dbReference type="SUPFAM" id="SSF51445">
    <property type="entry name" value="(Trans)glycosidases"/>
    <property type="match status" value="1"/>
</dbReference>
<dbReference type="Gene3D" id="3.20.20.80">
    <property type="entry name" value="Glycosidases"/>
    <property type="match status" value="1"/>
</dbReference>